<dbReference type="AlphaFoldDB" id="A0A9X9G3S7"/>
<sequence>MQAREAALALLWRRFFHLSGGRSQHEAMYVAAVGIETAPVWPARLWQVKQNCVLFYCNETMGRGNFNNVWNGVVINAPAKKK</sequence>
<organism evidence="1 2">
    <name type="scientific">Serratia ureilytica</name>
    <dbReference type="NCBI Taxonomy" id="300181"/>
    <lineage>
        <taxon>Bacteria</taxon>
        <taxon>Pseudomonadati</taxon>
        <taxon>Pseudomonadota</taxon>
        <taxon>Gammaproteobacteria</taxon>
        <taxon>Enterobacterales</taxon>
        <taxon>Yersiniaceae</taxon>
        <taxon>Serratia</taxon>
    </lineage>
</organism>
<evidence type="ECO:0000313" key="1">
    <source>
        <dbReference type="EMBL" id="TXE31982.1"/>
    </source>
</evidence>
<dbReference type="RefSeq" id="WP_147838071.1">
    <property type="nucleotide sequence ID" value="NZ_CP074168.1"/>
</dbReference>
<name>A0A9X9G3S7_9GAMM</name>
<comment type="caution">
    <text evidence="1">The sequence shown here is derived from an EMBL/GenBank/DDBJ whole genome shotgun (WGS) entry which is preliminary data.</text>
</comment>
<protein>
    <submittedName>
        <fullName evidence="1">Uncharacterized protein</fullName>
    </submittedName>
</protein>
<gene>
    <name evidence="1" type="ORF">FOT63_06415</name>
</gene>
<accession>A0A9X9G3S7</accession>
<reference evidence="1 2" key="1">
    <citation type="submission" date="2019-07" db="EMBL/GenBank/DDBJ databases">
        <title>Serratia strains were isolated from fresh produce.</title>
        <authorList>
            <person name="Cho G.-S."/>
            <person name="Stein M."/>
            <person name="Lee W."/>
            <person name="Suh S.H."/>
            <person name="Franz C.M.A.P."/>
        </authorList>
    </citation>
    <scope>NUCLEOTIDE SEQUENCE [LARGE SCALE GENOMIC DNA]</scope>
    <source>
        <strain evidence="1 2">S17</strain>
    </source>
</reference>
<dbReference type="Proteomes" id="UP000321307">
    <property type="component" value="Unassembled WGS sequence"/>
</dbReference>
<proteinExistence type="predicted"/>
<dbReference type="EMBL" id="VOUP01000002">
    <property type="protein sequence ID" value="TXE31982.1"/>
    <property type="molecule type" value="Genomic_DNA"/>
</dbReference>
<evidence type="ECO:0000313" key="2">
    <source>
        <dbReference type="Proteomes" id="UP000321307"/>
    </source>
</evidence>